<dbReference type="AlphaFoldDB" id="A0A2T4LR98"/>
<dbReference type="InterPro" id="IPR006448">
    <property type="entry name" value="Phage_term_ssu_P27"/>
</dbReference>
<dbReference type="Pfam" id="PF05119">
    <property type="entry name" value="Terminase_4"/>
    <property type="match status" value="1"/>
</dbReference>
<name>A0A2T4LR98_9STAP</name>
<evidence type="ECO:0000256" key="1">
    <source>
        <dbReference type="SAM" id="MobiDB-lite"/>
    </source>
</evidence>
<dbReference type="Proteomes" id="UP000241208">
    <property type="component" value="Unassembled WGS sequence"/>
</dbReference>
<organism evidence="2 3">
    <name type="scientific">Staphylococcus cohnii</name>
    <dbReference type="NCBI Taxonomy" id="29382"/>
    <lineage>
        <taxon>Bacteria</taxon>
        <taxon>Bacillati</taxon>
        <taxon>Bacillota</taxon>
        <taxon>Bacilli</taxon>
        <taxon>Bacillales</taxon>
        <taxon>Staphylococcaceae</taxon>
        <taxon>Staphylococcus</taxon>
        <taxon>Staphylococcus cohnii species complex</taxon>
    </lineage>
</organism>
<proteinExistence type="predicted"/>
<evidence type="ECO:0000313" key="2">
    <source>
        <dbReference type="EMBL" id="PTF65870.1"/>
    </source>
</evidence>
<dbReference type="NCBIfam" id="TIGR01558">
    <property type="entry name" value="sm_term_P27"/>
    <property type="match status" value="1"/>
</dbReference>
<feature type="compositionally biased region" description="Polar residues" evidence="1">
    <location>
        <begin position="1"/>
        <end position="12"/>
    </location>
</feature>
<gene>
    <name evidence="2" type="ORF">BUY34_09070</name>
</gene>
<comment type="caution">
    <text evidence="2">The sequence shown here is derived from an EMBL/GenBank/DDBJ whole genome shotgun (WGS) entry which is preliminary data.</text>
</comment>
<reference evidence="2 3" key="1">
    <citation type="journal article" date="2016" name="Front. Microbiol.">
        <title>Comprehensive Phylogenetic Analysis of Bovine Non-aureus Staphylococci Species Based on Whole-Genome Sequencing.</title>
        <authorList>
            <person name="Naushad S."/>
            <person name="Barkema H.W."/>
            <person name="Luby C."/>
            <person name="Condas L.A."/>
            <person name="Nobrega D.B."/>
            <person name="Carson D.A."/>
            <person name="De Buck J."/>
        </authorList>
    </citation>
    <scope>NUCLEOTIDE SEQUENCE [LARGE SCALE GENOMIC DNA]</scope>
    <source>
        <strain evidence="2 3">SNUC 3829</strain>
    </source>
</reference>
<dbReference type="RefSeq" id="WP_040030197.1">
    <property type="nucleotide sequence ID" value="NZ_JABXWY010000011.1"/>
</dbReference>
<feature type="compositionally biased region" description="Basic and acidic residues" evidence="1">
    <location>
        <begin position="14"/>
        <end position="29"/>
    </location>
</feature>
<feature type="region of interest" description="Disordered" evidence="1">
    <location>
        <begin position="1"/>
        <end position="38"/>
    </location>
</feature>
<accession>A0A2T4LR98</accession>
<dbReference type="STRING" id="29382.BZ166_01605"/>
<evidence type="ECO:0000313" key="3">
    <source>
        <dbReference type="Proteomes" id="UP000241208"/>
    </source>
</evidence>
<dbReference type="EMBL" id="PYZR01000105">
    <property type="protein sequence ID" value="PTF65870.1"/>
    <property type="molecule type" value="Genomic_DNA"/>
</dbReference>
<sequence>MSQRKLLSQQKAYRTKDVQEQRNATEKAMNELTPLSKEPPDFLDDDAIQEWYRVLPLINELPIKDLDKGLLATYCQTYSNYKNATLKIQEEGMVVVTERGSKLSPHYTIQRDSVNTMNAICPKLGLTVEARLKIMEPKTKNEYDPVGDFVTGKKPKSVYEEFGIGKDD</sequence>
<protein>
    <submittedName>
        <fullName evidence="2">Phage terminase small subunit P27 family</fullName>
    </submittedName>
</protein>